<evidence type="ECO:0000256" key="2">
    <source>
        <dbReference type="ARBA" id="ARBA00022723"/>
    </source>
</evidence>
<evidence type="ECO:0000256" key="3">
    <source>
        <dbReference type="ARBA" id="ARBA00022764"/>
    </source>
</evidence>
<feature type="chain" id="PRO_5016173337" description="Blue (type 1) copper domain-containing protein" evidence="6">
    <location>
        <begin position="20"/>
        <end position="183"/>
    </location>
</feature>
<keyword evidence="2" id="KW-0479">Metal-binding</keyword>
<evidence type="ECO:0000313" key="8">
    <source>
        <dbReference type="EMBL" id="PWF21554.1"/>
    </source>
</evidence>
<keyword evidence="3" id="KW-0574">Periplasm</keyword>
<dbReference type="PANTHER" id="PTHR38439">
    <property type="entry name" value="AURACYANIN-B"/>
    <property type="match status" value="1"/>
</dbReference>
<evidence type="ECO:0000313" key="9">
    <source>
        <dbReference type="Proteomes" id="UP000245212"/>
    </source>
</evidence>
<keyword evidence="4" id="KW-0186">Copper</keyword>
<dbReference type="Pfam" id="PF00127">
    <property type="entry name" value="Copper-bind"/>
    <property type="match status" value="1"/>
</dbReference>
<feature type="domain" description="Blue (type 1) copper" evidence="7">
    <location>
        <begin position="77"/>
        <end position="182"/>
    </location>
</feature>
<feature type="signal peptide" evidence="6">
    <location>
        <begin position="1"/>
        <end position="19"/>
    </location>
</feature>
<evidence type="ECO:0000256" key="1">
    <source>
        <dbReference type="ARBA" id="ARBA00004418"/>
    </source>
</evidence>
<keyword evidence="6" id="KW-0732">Signal</keyword>
<comment type="subcellular location">
    <subcellularLocation>
        <location evidence="1">Periplasm</location>
    </subcellularLocation>
</comment>
<dbReference type="GO" id="GO:0005507">
    <property type="term" value="F:copper ion binding"/>
    <property type="evidence" value="ECO:0007669"/>
    <property type="project" value="InterPro"/>
</dbReference>
<evidence type="ECO:0000256" key="6">
    <source>
        <dbReference type="SAM" id="SignalP"/>
    </source>
</evidence>
<evidence type="ECO:0000256" key="4">
    <source>
        <dbReference type="ARBA" id="ARBA00023008"/>
    </source>
</evidence>
<protein>
    <recommendedName>
        <fullName evidence="7">Blue (type 1) copper domain-containing protein</fullName>
    </recommendedName>
</protein>
<dbReference type="GO" id="GO:0042597">
    <property type="term" value="C:periplasmic space"/>
    <property type="evidence" value="ECO:0007669"/>
    <property type="project" value="UniProtKB-SubCell"/>
</dbReference>
<evidence type="ECO:0000256" key="5">
    <source>
        <dbReference type="SAM" id="MobiDB-lite"/>
    </source>
</evidence>
<dbReference type="InterPro" id="IPR008972">
    <property type="entry name" value="Cupredoxin"/>
</dbReference>
<dbReference type="EMBL" id="QETA01000007">
    <property type="protein sequence ID" value="PWF21554.1"/>
    <property type="molecule type" value="Genomic_DNA"/>
</dbReference>
<reference evidence="9" key="1">
    <citation type="submission" date="2018-05" db="EMBL/GenBank/DDBJ databases">
        <authorList>
            <person name="Li Y."/>
        </authorList>
    </citation>
    <scope>NUCLEOTIDE SEQUENCE [LARGE SCALE GENOMIC DNA]</scope>
    <source>
        <strain evidence="9">3d-2-2</strain>
    </source>
</reference>
<dbReference type="AlphaFoldDB" id="A0A2V1JYH6"/>
<dbReference type="PANTHER" id="PTHR38439:SF3">
    <property type="entry name" value="COPPER-RESISTANT CUPROPROTEIN COPI"/>
    <property type="match status" value="1"/>
</dbReference>
<dbReference type="Gene3D" id="2.60.40.420">
    <property type="entry name" value="Cupredoxins - blue copper proteins"/>
    <property type="match status" value="1"/>
</dbReference>
<feature type="compositionally biased region" description="Low complexity" evidence="5">
    <location>
        <begin position="36"/>
        <end position="47"/>
    </location>
</feature>
<dbReference type="SUPFAM" id="SSF49503">
    <property type="entry name" value="Cupredoxins"/>
    <property type="match status" value="1"/>
</dbReference>
<gene>
    <name evidence="8" type="ORF">DD235_14995</name>
</gene>
<feature type="region of interest" description="Disordered" evidence="5">
    <location>
        <begin position="23"/>
        <end position="63"/>
    </location>
</feature>
<keyword evidence="9" id="KW-1185">Reference proteome</keyword>
<dbReference type="Proteomes" id="UP000245212">
    <property type="component" value="Unassembled WGS sequence"/>
</dbReference>
<dbReference type="CDD" id="cd04211">
    <property type="entry name" value="Cupredoxin_like_2"/>
    <property type="match status" value="1"/>
</dbReference>
<name>A0A2V1JYH6_9BURK</name>
<sequence>MKKIAMLAVLALAPMVAWSAGNHTGGHGSPAQGDTSASAHGQAGHGSAAHDHGTGGGHAAVDIGQPGEAAQASRTVEVSMDDMMRFSPARIDVAAGETVRFVVHNNGDIAHEMVLGSLEDLRAHAVQMREQPGMAHAEQNAVSLEGKASGQLVWTFGQSGTVDFACLLPGHSEAGMVGQISVI</sequence>
<evidence type="ECO:0000259" key="7">
    <source>
        <dbReference type="Pfam" id="PF00127"/>
    </source>
</evidence>
<organism evidence="8 9">
    <name type="scientific">Corticimicrobacter populi</name>
    <dbReference type="NCBI Taxonomy" id="2175229"/>
    <lineage>
        <taxon>Bacteria</taxon>
        <taxon>Pseudomonadati</taxon>
        <taxon>Pseudomonadota</taxon>
        <taxon>Betaproteobacteria</taxon>
        <taxon>Burkholderiales</taxon>
        <taxon>Alcaligenaceae</taxon>
        <taxon>Corticimicrobacter</taxon>
    </lineage>
</organism>
<dbReference type="InterPro" id="IPR000923">
    <property type="entry name" value="BlueCu_1"/>
</dbReference>
<dbReference type="GO" id="GO:0009055">
    <property type="term" value="F:electron transfer activity"/>
    <property type="evidence" value="ECO:0007669"/>
    <property type="project" value="InterPro"/>
</dbReference>
<comment type="caution">
    <text evidence="8">The sequence shown here is derived from an EMBL/GenBank/DDBJ whole genome shotgun (WGS) entry which is preliminary data.</text>
</comment>
<dbReference type="InterPro" id="IPR050845">
    <property type="entry name" value="Cu-binding_ET"/>
</dbReference>
<dbReference type="RefSeq" id="WP_109062897.1">
    <property type="nucleotide sequence ID" value="NZ_QETA01000007.1"/>
</dbReference>
<proteinExistence type="predicted"/>
<accession>A0A2V1JYH6</accession>